<dbReference type="Proteomes" id="UP000579945">
    <property type="component" value="Unassembled WGS sequence"/>
</dbReference>
<accession>A0A7W5V071</accession>
<reference evidence="1 2" key="1">
    <citation type="submission" date="2020-08" db="EMBL/GenBank/DDBJ databases">
        <title>Sequencing the genomes of 1000 actinobacteria strains.</title>
        <authorList>
            <person name="Klenk H.-P."/>
        </authorList>
    </citation>
    <scope>NUCLEOTIDE SEQUENCE [LARGE SCALE GENOMIC DNA]</scope>
    <source>
        <strain evidence="1 2">DSM 44320</strain>
    </source>
</reference>
<evidence type="ECO:0000313" key="2">
    <source>
        <dbReference type="Proteomes" id="UP000579945"/>
    </source>
</evidence>
<evidence type="ECO:0000313" key="1">
    <source>
        <dbReference type="EMBL" id="MBB3725201.1"/>
    </source>
</evidence>
<name>A0A7W5V071_9ACTN</name>
<keyword evidence="2" id="KW-1185">Reference proteome</keyword>
<dbReference type="AlphaFoldDB" id="A0A7W5V071"/>
<gene>
    <name evidence="1" type="ORF">FHR33_001061</name>
</gene>
<dbReference type="EMBL" id="JACIBV010000001">
    <property type="protein sequence ID" value="MBB3725201.1"/>
    <property type="molecule type" value="Genomic_DNA"/>
</dbReference>
<proteinExistence type="predicted"/>
<comment type="caution">
    <text evidence="1">The sequence shown here is derived from an EMBL/GenBank/DDBJ whole genome shotgun (WGS) entry which is preliminary data.</text>
</comment>
<organism evidence="1 2">
    <name type="scientific">Nonomuraea dietziae</name>
    <dbReference type="NCBI Taxonomy" id="65515"/>
    <lineage>
        <taxon>Bacteria</taxon>
        <taxon>Bacillati</taxon>
        <taxon>Actinomycetota</taxon>
        <taxon>Actinomycetes</taxon>
        <taxon>Streptosporangiales</taxon>
        <taxon>Streptosporangiaceae</taxon>
        <taxon>Nonomuraea</taxon>
    </lineage>
</organism>
<sequence length="30" mass="3417">MCQKKGRTTVTAEAIRETTGRLMPWLYATC</sequence>
<protein>
    <submittedName>
        <fullName evidence="1">Uncharacterized protein</fullName>
    </submittedName>
</protein>